<dbReference type="Proteomes" id="UP000261284">
    <property type="component" value="Unassembled WGS sequence"/>
</dbReference>
<dbReference type="OrthoDB" id="9816289at2"/>
<dbReference type="RefSeq" id="WP_116847377.1">
    <property type="nucleotide sequence ID" value="NZ_QTJU01000003.1"/>
</dbReference>
<dbReference type="InterPro" id="IPR020476">
    <property type="entry name" value="Nudix_hydrolase"/>
</dbReference>
<keyword evidence="2 3" id="KW-0378">Hydrolase</keyword>
<dbReference type="InterPro" id="IPR000086">
    <property type="entry name" value="NUDIX_hydrolase_dom"/>
</dbReference>
<proteinExistence type="inferred from homology"/>
<dbReference type="InterPro" id="IPR020084">
    <property type="entry name" value="NUDIX_hydrolase_CS"/>
</dbReference>
<evidence type="ECO:0000256" key="3">
    <source>
        <dbReference type="RuleBase" id="RU003476"/>
    </source>
</evidence>
<evidence type="ECO:0000256" key="1">
    <source>
        <dbReference type="ARBA" id="ARBA00001946"/>
    </source>
</evidence>
<organism evidence="5 6">
    <name type="scientific">Deminuibacter soli</name>
    <dbReference type="NCBI Taxonomy" id="2291815"/>
    <lineage>
        <taxon>Bacteria</taxon>
        <taxon>Pseudomonadati</taxon>
        <taxon>Bacteroidota</taxon>
        <taxon>Chitinophagia</taxon>
        <taxon>Chitinophagales</taxon>
        <taxon>Chitinophagaceae</taxon>
        <taxon>Deminuibacter</taxon>
    </lineage>
</organism>
<dbReference type="PANTHER" id="PTHR43046">
    <property type="entry name" value="GDP-MANNOSE MANNOSYL HYDROLASE"/>
    <property type="match status" value="1"/>
</dbReference>
<reference evidence="5 6" key="1">
    <citation type="submission" date="2018-08" db="EMBL/GenBank/DDBJ databases">
        <title>Chitinophagaceae sp. K23C18032701, a novel bacterium isolated from forest soil.</title>
        <authorList>
            <person name="Wang C."/>
        </authorList>
    </citation>
    <scope>NUCLEOTIDE SEQUENCE [LARGE SCALE GENOMIC DNA]</scope>
    <source>
        <strain evidence="5 6">K23C18032701</strain>
    </source>
</reference>
<dbReference type="GO" id="GO:0016787">
    <property type="term" value="F:hydrolase activity"/>
    <property type="evidence" value="ECO:0007669"/>
    <property type="project" value="UniProtKB-KW"/>
</dbReference>
<keyword evidence="6" id="KW-1185">Reference proteome</keyword>
<dbReference type="PRINTS" id="PR00502">
    <property type="entry name" value="NUDIXFAMILY"/>
</dbReference>
<dbReference type="AlphaFoldDB" id="A0A3E1NJS4"/>
<dbReference type="Pfam" id="PF00293">
    <property type="entry name" value="NUDIX"/>
    <property type="match status" value="1"/>
</dbReference>
<comment type="caution">
    <text evidence="5">The sequence shown here is derived from an EMBL/GenBank/DDBJ whole genome shotgun (WGS) entry which is preliminary data.</text>
</comment>
<evidence type="ECO:0000313" key="6">
    <source>
        <dbReference type="Proteomes" id="UP000261284"/>
    </source>
</evidence>
<comment type="similarity">
    <text evidence="3">Belongs to the Nudix hydrolase family.</text>
</comment>
<dbReference type="CDD" id="cd03673">
    <property type="entry name" value="NUDIX_Ap6A_hydrolase"/>
    <property type="match status" value="1"/>
</dbReference>
<dbReference type="Gene3D" id="3.90.79.10">
    <property type="entry name" value="Nucleoside Triphosphate Pyrophosphohydrolase"/>
    <property type="match status" value="1"/>
</dbReference>
<evidence type="ECO:0000313" key="5">
    <source>
        <dbReference type="EMBL" id="RFM28131.1"/>
    </source>
</evidence>
<feature type="domain" description="Nudix hydrolase" evidence="4">
    <location>
        <begin position="3"/>
        <end position="131"/>
    </location>
</feature>
<gene>
    <name evidence="5" type="ORF">DXN05_11425</name>
</gene>
<dbReference type="PROSITE" id="PS51462">
    <property type="entry name" value="NUDIX"/>
    <property type="match status" value="1"/>
</dbReference>
<name>A0A3E1NJS4_9BACT</name>
<dbReference type="PANTHER" id="PTHR43046:SF14">
    <property type="entry name" value="MUTT_NUDIX FAMILY PROTEIN"/>
    <property type="match status" value="1"/>
</dbReference>
<dbReference type="EMBL" id="QTJU01000003">
    <property type="protein sequence ID" value="RFM28131.1"/>
    <property type="molecule type" value="Genomic_DNA"/>
</dbReference>
<comment type="cofactor">
    <cofactor evidence="1">
        <name>Mg(2+)</name>
        <dbReference type="ChEBI" id="CHEBI:18420"/>
    </cofactor>
</comment>
<accession>A0A3E1NJS4</accession>
<dbReference type="PROSITE" id="PS00893">
    <property type="entry name" value="NUDIX_BOX"/>
    <property type="match status" value="1"/>
</dbReference>
<sequence>MQKEITAAGGLVFNDANELLVIYRRGKWDLPKGKLDEGETIEACAVREVEEETGLTQLVLGEKIGVTHHAYVQDGDNILKASHWYRMQAPGAQKLVPQTEEDIEKIQWINATALPELLKNSYSNIVEIVHKSGFLR</sequence>
<evidence type="ECO:0000256" key="2">
    <source>
        <dbReference type="ARBA" id="ARBA00022801"/>
    </source>
</evidence>
<evidence type="ECO:0000259" key="4">
    <source>
        <dbReference type="PROSITE" id="PS51462"/>
    </source>
</evidence>
<dbReference type="SUPFAM" id="SSF55811">
    <property type="entry name" value="Nudix"/>
    <property type="match status" value="1"/>
</dbReference>
<dbReference type="InterPro" id="IPR015797">
    <property type="entry name" value="NUDIX_hydrolase-like_dom_sf"/>
</dbReference>
<protein>
    <submittedName>
        <fullName evidence="5">NUDIX hydrolase</fullName>
    </submittedName>
</protein>